<protein>
    <recommendedName>
        <fullName evidence="3">LPS biosynthesis protein WavE</fullName>
    </recommendedName>
</protein>
<dbReference type="OrthoDB" id="6716726at2"/>
<dbReference type="Pfam" id="PF07507">
    <property type="entry name" value="WavE"/>
    <property type="match status" value="1"/>
</dbReference>
<dbReference type="AlphaFoldDB" id="A0A511QMH1"/>
<proteinExistence type="predicted"/>
<dbReference type="RefSeq" id="WP_119009513.1">
    <property type="nucleotide sequence ID" value="NZ_BJXK01000002.1"/>
</dbReference>
<dbReference type="InterPro" id="IPR011122">
    <property type="entry name" value="WavE"/>
</dbReference>
<accession>A0A511QMH1</accession>
<gene>
    <name evidence="1" type="ORF">VSU01S_04110</name>
</gene>
<evidence type="ECO:0008006" key="3">
    <source>
        <dbReference type="Google" id="ProtNLM"/>
    </source>
</evidence>
<sequence length="334" mass="39613">MFEDISVVVQGPVQALSDRNQDEGITDRSLKSIRKYLPGATIILSTWHGQDLSDLDYDELVLCDDPGQNIRQFSAKGEPHYFNNNRQIVSTLEGLKKVKTKYAVKLRSDNYLQSNEFVSYQSKYNQHGDNKLFEERVVVSDIFTRKYAKGIRVSFHISDFFYFGRTKDLLTLWDIDFEEDYVPELGKERDASFPNYLVDCTQMLFIRSISKFSNNIVFNHLTESRYQTYSDKIIADNLIILDEARLNLGMPSKFLGKARISKEKGRCAMFRFYEWEYLYRKYCDPSYDISSSSQDILTNTFNRLRYIFPRKFETYFSLLKRHYMYFRSRNRSRR</sequence>
<dbReference type="EMBL" id="BJXK01000002">
    <property type="protein sequence ID" value="GEM78166.1"/>
    <property type="molecule type" value="Genomic_DNA"/>
</dbReference>
<name>A0A511QMH1_9VIBR</name>
<evidence type="ECO:0000313" key="1">
    <source>
        <dbReference type="EMBL" id="GEM78166.1"/>
    </source>
</evidence>
<keyword evidence="2" id="KW-1185">Reference proteome</keyword>
<comment type="caution">
    <text evidence="1">The sequence shown here is derived from an EMBL/GenBank/DDBJ whole genome shotgun (WGS) entry which is preliminary data.</text>
</comment>
<dbReference type="Proteomes" id="UP000321113">
    <property type="component" value="Unassembled WGS sequence"/>
</dbReference>
<reference evidence="1 2" key="1">
    <citation type="submission" date="2019-07" db="EMBL/GenBank/DDBJ databases">
        <title>Whole genome shotgun sequence of Vibrio superstes NBRC 103154.</title>
        <authorList>
            <person name="Hosoyama A."/>
            <person name="Uohara A."/>
            <person name="Ohji S."/>
            <person name="Ichikawa N."/>
        </authorList>
    </citation>
    <scope>NUCLEOTIDE SEQUENCE [LARGE SCALE GENOMIC DNA]</scope>
    <source>
        <strain evidence="1 2">NBRC 103154</strain>
    </source>
</reference>
<evidence type="ECO:0000313" key="2">
    <source>
        <dbReference type="Proteomes" id="UP000321113"/>
    </source>
</evidence>
<organism evidence="1 2">
    <name type="scientific">Vibrio superstes NBRC 103154</name>
    <dbReference type="NCBI Taxonomy" id="1219062"/>
    <lineage>
        <taxon>Bacteria</taxon>
        <taxon>Pseudomonadati</taxon>
        <taxon>Pseudomonadota</taxon>
        <taxon>Gammaproteobacteria</taxon>
        <taxon>Vibrionales</taxon>
        <taxon>Vibrionaceae</taxon>
        <taxon>Vibrio</taxon>
    </lineage>
</organism>